<gene>
    <name evidence="4" type="ORF">COW72_02210</name>
</gene>
<dbReference type="InterPro" id="IPR004807">
    <property type="entry name" value="UvrB"/>
</dbReference>
<dbReference type="PANTHER" id="PTHR24029:SF1">
    <property type="entry name" value="TRANSCRIPTION-REPAIR-COUPLING FACTOR"/>
    <property type="match status" value="1"/>
</dbReference>
<dbReference type="GO" id="GO:0006289">
    <property type="term" value="P:nucleotide-excision repair"/>
    <property type="evidence" value="ECO:0007669"/>
    <property type="project" value="InterPro"/>
</dbReference>
<dbReference type="GO" id="GO:0005524">
    <property type="term" value="F:ATP binding"/>
    <property type="evidence" value="ECO:0007669"/>
    <property type="project" value="UniProtKB-KW"/>
</dbReference>
<evidence type="ECO:0000313" key="4">
    <source>
        <dbReference type="EMBL" id="PIQ06207.1"/>
    </source>
</evidence>
<feature type="domain" description="UvrB interaction" evidence="3">
    <location>
        <begin position="46"/>
        <end position="111"/>
    </location>
</feature>
<evidence type="ECO:0000256" key="2">
    <source>
        <dbReference type="ARBA" id="ARBA00022840"/>
    </source>
</evidence>
<dbReference type="Gene3D" id="3.30.2060.10">
    <property type="entry name" value="Penicillin-binding protein 1b domain"/>
    <property type="match status" value="1"/>
</dbReference>
<dbReference type="InterPro" id="IPR027417">
    <property type="entry name" value="P-loop_NTPase"/>
</dbReference>
<feature type="non-terminal residue" evidence="4">
    <location>
        <position position="124"/>
    </location>
</feature>
<sequence>MNKVLIVGITPYFLEKNTSWFTQNLNKILEARKTQSFFEDNTFYCQRNQNYNFSQFLRKLDEMGYEKVLQVSEPGEFAQRGGVIDVFPTNLNSAIRLEFFGNKIESIEKLPIEIENEKAAKEIL</sequence>
<reference evidence="4 5" key="1">
    <citation type="submission" date="2017-09" db="EMBL/GenBank/DDBJ databases">
        <title>Depth-based differentiation of microbial function through sediment-hosted aquifers and enrichment of novel symbionts in the deep terrestrial subsurface.</title>
        <authorList>
            <person name="Probst A.J."/>
            <person name="Ladd B."/>
            <person name="Jarett J.K."/>
            <person name="Geller-Mcgrath D.E."/>
            <person name="Sieber C.M."/>
            <person name="Emerson J.B."/>
            <person name="Anantharaman K."/>
            <person name="Thomas B.C."/>
            <person name="Malmstrom R."/>
            <person name="Stieglmeier M."/>
            <person name="Klingl A."/>
            <person name="Woyke T."/>
            <person name="Ryan C.M."/>
            <person name="Banfield J.F."/>
        </authorList>
    </citation>
    <scope>NUCLEOTIDE SEQUENCE [LARGE SCALE GENOMIC DNA]</scope>
    <source>
        <strain evidence="4">CG18_big_fil_WC_8_21_14_2_50_37_10</strain>
    </source>
</reference>
<dbReference type="GO" id="GO:0009380">
    <property type="term" value="C:excinuclease repair complex"/>
    <property type="evidence" value="ECO:0007669"/>
    <property type="project" value="InterPro"/>
</dbReference>
<keyword evidence="2" id="KW-0067">ATP-binding</keyword>
<name>A0A2H0FHM6_9BACT</name>
<dbReference type="InterPro" id="IPR041471">
    <property type="entry name" value="UvrB_inter"/>
</dbReference>
<protein>
    <recommendedName>
        <fullName evidence="3">UvrB interaction domain-containing protein</fullName>
    </recommendedName>
</protein>
<dbReference type="PANTHER" id="PTHR24029">
    <property type="entry name" value="UVRABC SYSTEM PROTEIN B"/>
    <property type="match status" value="1"/>
</dbReference>
<dbReference type="EMBL" id="PCUC01000119">
    <property type="protein sequence ID" value="PIQ06207.1"/>
    <property type="molecule type" value="Genomic_DNA"/>
</dbReference>
<evidence type="ECO:0000259" key="3">
    <source>
        <dbReference type="Pfam" id="PF17757"/>
    </source>
</evidence>
<dbReference type="Proteomes" id="UP000230778">
    <property type="component" value="Unassembled WGS sequence"/>
</dbReference>
<evidence type="ECO:0000313" key="5">
    <source>
        <dbReference type="Proteomes" id="UP000230778"/>
    </source>
</evidence>
<accession>A0A2H0FHM6</accession>
<proteinExistence type="predicted"/>
<dbReference type="GO" id="GO:0003677">
    <property type="term" value="F:DNA binding"/>
    <property type="evidence" value="ECO:0007669"/>
    <property type="project" value="InterPro"/>
</dbReference>
<dbReference type="AlphaFoldDB" id="A0A2H0FHM6"/>
<comment type="caution">
    <text evidence="4">The sequence shown here is derived from an EMBL/GenBank/DDBJ whole genome shotgun (WGS) entry which is preliminary data.</text>
</comment>
<evidence type="ECO:0000256" key="1">
    <source>
        <dbReference type="ARBA" id="ARBA00022741"/>
    </source>
</evidence>
<dbReference type="Pfam" id="PF17757">
    <property type="entry name" value="UvrB_inter"/>
    <property type="match status" value="1"/>
</dbReference>
<dbReference type="GO" id="GO:0016887">
    <property type="term" value="F:ATP hydrolysis activity"/>
    <property type="evidence" value="ECO:0007669"/>
    <property type="project" value="InterPro"/>
</dbReference>
<dbReference type="SUPFAM" id="SSF52540">
    <property type="entry name" value="P-loop containing nucleoside triphosphate hydrolases"/>
    <property type="match status" value="1"/>
</dbReference>
<keyword evidence="1" id="KW-0547">Nucleotide-binding</keyword>
<organism evidence="4 5">
    <name type="scientific">Candidatus Nealsonbacteria bacterium CG18_big_fil_WC_8_21_14_2_50_37_10</name>
    <dbReference type="NCBI Taxonomy" id="1974717"/>
    <lineage>
        <taxon>Bacteria</taxon>
        <taxon>Candidatus Nealsoniibacteriota</taxon>
    </lineage>
</organism>